<dbReference type="InterPro" id="IPR016181">
    <property type="entry name" value="Acyl_CoA_acyltransferase"/>
</dbReference>
<dbReference type="NCBIfam" id="TIGR01681">
    <property type="entry name" value="HAD-SF-IIIC"/>
    <property type="match status" value="1"/>
</dbReference>
<evidence type="ECO:0000313" key="1">
    <source>
        <dbReference type="EMBL" id="ANY69426.1"/>
    </source>
</evidence>
<dbReference type="Pfam" id="PF13419">
    <property type="entry name" value="HAD_2"/>
    <property type="match status" value="1"/>
</dbReference>
<dbReference type="Gene3D" id="3.40.50.1000">
    <property type="entry name" value="HAD superfamily/HAD-like"/>
    <property type="match status" value="1"/>
</dbReference>
<gene>
    <name evidence="1" type="ORF">BBD42_25285</name>
</gene>
<reference evidence="1" key="1">
    <citation type="submission" date="2016-08" db="EMBL/GenBank/DDBJ databases">
        <title>Complete Genome Seqeunce of Paenibacillus sp. BIHB 4019 from tea rhizoplane.</title>
        <authorList>
            <person name="Thakur R."/>
            <person name="Swarnkar M.K."/>
            <person name="Gulati A."/>
        </authorList>
    </citation>
    <scope>NUCLEOTIDE SEQUENCE [LARGE SCALE GENOMIC DNA]</scope>
    <source>
        <strain evidence="1">BIHB4019</strain>
    </source>
</reference>
<evidence type="ECO:0008006" key="2">
    <source>
        <dbReference type="Google" id="ProtNLM"/>
    </source>
</evidence>
<accession>A0A1B2DNY4</accession>
<name>A0A1B2DNY4_9BACL</name>
<dbReference type="InterPro" id="IPR036412">
    <property type="entry name" value="HAD-like_sf"/>
</dbReference>
<dbReference type="InterPro" id="IPR010033">
    <property type="entry name" value="HAD_SF_ppase_IIIC"/>
</dbReference>
<dbReference type="EMBL" id="CP016808">
    <property type="protein sequence ID" value="ANY69426.1"/>
    <property type="molecule type" value="Genomic_DNA"/>
</dbReference>
<dbReference type="SUPFAM" id="SSF55729">
    <property type="entry name" value="Acyl-CoA N-acyltransferases (Nat)"/>
    <property type="match status" value="1"/>
</dbReference>
<sequence length="356" mass="40827">MPVAYNVEEKKDTAKRKIKCVVWDLDHTIWNGILMEDTTVELRSDIVNVIKTLDERGILQSIASRNEHEVAMEKLRELGIDHYFIYPQISWNRKSSSIKTIVESINIGMDTIAFIDDQPFEREEVSFNHPDVLCIDAADTEGLLERPEFNPTFVTEDSRNRRSLYMSDIVRNEVEASFDGSQEDFLASLGMVFTVSSVEGDDLKRAEELTVRTHQLNATGYTYSYEELDAFRHSPNHKLFISELEDKYGTYGKIGLTLLECKDNIWTLKLLLMSCRVMSRGVGSVMLQYIARMAHDAGAVLRAEFVPTDRNRMMLLTYKFAGFKDVEERDGLLIFEHDAAHLQSAPDYLTLISRVE</sequence>
<organism evidence="1">
    <name type="scientific">Paenibacillus sp. BIHB 4019</name>
    <dbReference type="NCBI Taxonomy" id="1870819"/>
    <lineage>
        <taxon>Bacteria</taxon>
        <taxon>Bacillati</taxon>
        <taxon>Bacillota</taxon>
        <taxon>Bacilli</taxon>
        <taxon>Bacillales</taxon>
        <taxon>Paenibacillaceae</taxon>
        <taxon>Paenibacillus</taxon>
    </lineage>
</organism>
<dbReference type="AlphaFoldDB" id="A0A1B2DNY4"/>
<dbReference type="InterPro" id="IPR023214">
    <property type="entry name" value="HAD_sf"/>
</dbReference>
<dbReference type="SUPFAM" id="SSF56784">
    <property type="entry name" value="HAD-like"/>
    <property type="match status" value="1"/>
</dbReference>
<dbReference type="NCBIfam" id="TIGR01686">
    <property type="entry name" value="FkbH"/>
    <property type="match status" value="1"/>
</dbReference>
<dbReference type="InterPro" id="IPR010037">
    <property type="entry name" value="FkbH_domain"/>
</dbReference>
<protein>
    <recommendedName>
        <fullName evidence="2">N-acetyltransferase domain-containing protein</fullName>
    </recommendedName>
</protein>
<dbReference type="InterPro" id="IPR041492">
    <property type="entry name" value="HAD_2"/>
</dbReference>
<proteinExistence type="predicted"/>